<dbReference type="InterPro" id="IPR002509">
    <property type="entry name" value="NODB_dom"/>
</dbReference>
<reference evidence="13" key="1">
    <citation type="journal article" date="2020" name="Phytopathology">
        <title>Genome Sequence Resources of Colletotrichum truncatum, C. plurivorum, C. musicola, and C. sojae: Four Species Pathogenic to Soybean (Glycine max).</title>
        <authorList>
            <person name="Rogerio F."/>
            <person name="Boufleur T.R."/>
            <person name="Ciampi-Guillardi M."/>
            <person name="Sukno S.A."/>
            <person name="Thon M.R."/>
            <person name="Massola Junior N.S."/>
            <person name="Baroncelli R."/>
        </authorList>
    </citation>
    <scope>NUCLEOTIDE SEQUENCE</scope>
    <source>
        <strain evidence="13">LFN00145</strain>
    </source>
</reference>
<dbReference type="AlphaFoldDB" id="A0A8H6KKQ6"/>
<dbReference type="GO" id="GO:0046872">
    <property type="term" value="F:metal ion binding"/>
    <property type="evidence" value="ECO:0007669"/>
    <property type="project" value="UniProtKB-KW"/>
</dbReference>
<feature type="chain" id="PRO_5034324282" evidence="10">
    <location>
        <begin position="20"/>
        <end position="557"/>
    </location>
</feature>
<protein>
    <submittedName>
        <fullName evidence="13">Polysaccharide deacetylase</fullName>
    </submittedName>
</protein>
<dbReference type="Proteomes" id="UP000654918">
    <property type="component" value="Unassembled WGS sequence"/>
</dbReference>
<comment type="caution">
    <text evidence="8">Lacks conserved residue(s) required for the propagation of feature annotation.</text>
</comment>
<gene>
    <name evidence="13" type="ORF">CPLU01_05658</name>
</gene>
<feature type="signal peptide" evidence="10">
    <location>
        <begin position="1"/>
        <end position="19"/>
    </location>
</feature>
<keyword evidence="7" id="KW-0170">Cobalt</keyword>
<dbReference type="InterPro" id="IPR001002">
    <property type="entry name" value="Chitin-bd_1"/>
</dbReference>
<dbReference type="Pfam" id="PF00187">
    <property type="entry name" value="Chitin_bind_1"/>
    <property type="match status" value="3"/>
</dbReference>
<evidence type="ECO:0000256" key="5">
    <source>
        <dbReference type="ARBA" id="ARBA00022801"/>
    </source>
</evidence>
<sequence>MHFTTTALAFAASFGLAAAHGGDSLPLPNIMAGRQALQDFTAARRQVQRRAAYVEPVHEASELEKRQSVGRCGPNFNNQVCDAGYCCSSAGWCGQGYLYCSAPSCMIEFGPACDANIRPDGPDTANIARPKIGSVPYGTPIYHCERYGDIALTFDDGPYIYTEDLLNKLKAYNAKATFYITGNNLGKGKINDPTTNWPALIKRMVAEGHQIASHTWSHQRLTTVSAEKFRNQMIYNEIAFADLLGYFPTYMRYVNEADRSRPPYSACDATCEGFLNDLGYHITYFNLDTEGYLHDSANLIQTSKDIWDTKVEGKNPANNKWLQIEHDPVYQTVYNLTDHMLESLFRNGFKSVTVGDCLNDPKENWYRSVGNAPQLPSSSTRTSTRASSTASSTSRAATPTTSVTPSKDGRCGPNFGFTTCANEPGATCCSSAGWCGNTADHCGASCQPLYGNCAVSTPRLSTSSVRSSSSSRPASSSTRVSSSTKASSATTPSGTPPPSTNGRCGATQGGTTCIKEPGATCCSQYGWCGSSADHCGTGCQAPFGTCGTSNKNGKRTK</sequence>
<keyword evidence="4 10" id="KW-0732">Signal</keyword>
<feature type="disulfide bond" evidence="8">
    <location>
        <begin position="81"/>
        <end position="93"/>
    </location>
</feature>
<dbReference type="SUPFAM" id="SSF57016">
    <property type="entry name" value="Plant lectins/antimicrobial peptides"/>
    <property type="match status" value="3"/>
</dbReference>
<dbReference type="EMBL" id="WIGO01000060">
    <property type="protein sequence ID" value="KAF6833307.1"/>
    <property type="molecule type" value="Genomic_DNA"/>
</dbReference>
<evidence type="ECO:0000256" key="1">
    <source>
        <dbReference type="ARBA" id="ARBA00001941"/>
    </source>
</evidence>
<feature type="disulfide bond" evidence="8">
    <location>
        <begin position="428"/>
        <end position="442"/>
    </location>
</feature>
<comment type="cofactor">
    <cofactor evidence="1">
        <name>Co(2+)</name>
        <dbReference type="ChEBI" id="CHEBI:48828"/>
    </cofactor>
</comment>
<evidence type="ECO:0000256" key="7">
    <source>
        <dbReference type="ARBA" id="ARBA00023285"/>
    </source>
</evidence>
<keyword evidence="5" id="KW-0378">Hydrolase</keyword>
<evidence type="ECO:0000256" key="4">
    <source>
        <dbReference type="ARBA" id="ARBA00022729"/>
    </source>
</evidence>
<dbReference type="InterPro" id="IPR011330">
    <property type="entry name" value="Glyco_hydro/deAcase_b/a-brl"/>
</dbReference>
<evidence type="ECO:0000256" key="10">
    <source>
        <dbReference type="SAM" id="SignalP"/>
    </source>
</evidence>
<evidence type="ECO:0000259" key="11">
    <source>
        <dbReference type="PROSITE" id="PS50941"/>
    </source>
</evidence>
<dbReference type="PANTHER" id="PTHR46471">
    <property type="entry name" value="CHITIN DEACETYLASE"/>
    <property type="match status" value="1"/>
</dbReference>
<keyword evidence="8" id="KW-1015">Disulfide bond</keyword>
<dbReference type="PROSITE" id="PS00026">
    <property type="entry name" value="CHIT_BIND_I_1"/>
    <property type="match status" value="1"/>
</dbReference>
<keyword evidence="14" id="KW-1185">Reference proteome</keyword>
<dbReference type="CDD" id="cd11618">
    <property type="entry name" value="ChtBD1_1"/>
    <property type="match status" value="2"/>
</dbReference>
<feature type="compositionally biased region" description="Low complexity" evidence="9">
    <location>
        <begin position="461"/>
        <end position="493"/>
    </location>
</feature>
<keyword evidence="6" id="KW-0119">Carbohydrate metabolism</keyword>
<accession>A0A8H6KKQ6</accession>
<dbReference type="Gene3D" id="3.30.60.10">
    <property type="entry name" value="Endochitinase-like"/>
    <property type="match status" value="3"/>
</dbReference>
<feature type="compositionally biased region" description="Low complexity" evidence="9">
    <location>
        <begin position="376"/>
        <end position="406"/>
    </location>
</feature>
<dbReference type="GO" id="GO:0008061">
    <property type="term" value="F:chitin binding"/>
    <property type="evidence" value="ECO:0007669"/>
    <property type="project" value="UniProtKB-UniRule"/>
</dbReference>
<feature type="domain" description="Chitin-binding type-1" evidence="11">
    <location>
        <begin position="501"/>
        <end position="548"/>
    </location>
</feature>
<feature type="disulfide bond" evidence="8">
    <location>
        <begin position="521"/>
        <end position="535"/>
    </location>
</feature>
<feature type="disulfide bond" evidence="8">
    <location>
        <begin position="86"/>
        <end position="100"/>
    </location>
</feature>
<dbReference type="PROSITE" id="PS51677">
    <property type="entry name" value="NODB"/>
    <property type="match status" value="1"/>
</dbReference>
<dbReference type="SMART" id="SM00270">
    <property type="entry name" value="ChtBD1"/>
    <property type="match status" value="3"/>
</dbReference>
<feature type="region of interest" description="Disordered" evidence="9">
    <location>
        <begin position="368"/>
        <end position="408"/>
    </location>
</feature>
<dbReference type="InterPro" id="IPR018371">
    <property type="entry name" value="Chitin-binding_1_CS"/>
</dbReference>
<name>A0A8H6KKQ6_9PEZI</name>
<evidence type="ECO:0000256" key="9">
    <source>
        <dbReference type="SAM" id="MobiDB-lite"/>
    </source>
</evidence>
<dbReference type="GO" id="GO:0005975">
    <property type="term" value="P:carbohydrate metabolic process"/>
    <property type="evidence" value="ECO:0007669"/>
    <property type="project" value="InterPro"/>
</dbReference>
<feature type="domain" description="NodB homology" evidence="12">
    <location>
        <begin position="148"/>
        <end position="352"/>
    </location>
</feature>
<feature type="domain" description="Chitin-binding type-1" evidence="11">
    <location>
        <begin position="69"/>
        <end position="115"/>
    </location>
</feature>
<dbReference type="CDD" id="cd10951">
    <property type="entry name" value="CE4_ClCDA_like"/>
    <property type="match status" value="1"/>
</dbReference>
<dbReference type="InterPro" id="IPR036861">
    <property type="entry name" value="Endochitinase-like_sf"/>
</dbReference>
<dbReference type="Pfam" id="PF01522">
    <property type="entry name" value="Polysacc_deac_1"/>
    <property type="match status" value="1"/>
</dbReference>
<dbReference type="CDD" id="cd00035">
    <property type="entry name" value="ChtBD1"/>
    <property type="match status" value="1"/>
</dbReference>
<dbReference type="PANTHER" id="PTHR46471:SF2">
    <property type="entry name" value="CHITIN DEACETYLASE-RELATED"/>
    <property type="match status" value="1"/>
</dbReference>
<dbReference type="GO" id="GO:0016810">
    <property type="term" value="F:hydrolase activity, acting on carbon-nitrogen (but not peptide) bonds"/>
    <property type="evidence" value="ECO:0007669"/>
    <property type="project" value="InterPro"/>
</dbReference>
<evidence type="ECO:0000256" key="6">
    <source>
        <dbReference type="ARBA" id="ARBA00023277"/>
    </source>
</evidence>
<dbReference type="SUPFAM" id="SSF88713">
    <property type="entry name" value="Glycoside hydrolase/deacetylase"/>
    <property type="match status" value="1"/>
</dbReference>
<evidence type="ECO:0000313" key="13">
    <source>
        <dbReference type="EMBL" id="KAF6833307.1"/>
    </source>
</evidence>
<feature type="region of interest" description="Disordered" evidence="9">
    <location>
        <begin position="461"/>
        <end position="502"/>
    </location>
</feature>
<dbReference type="PROSITE" id="PS50941">
    <property type="entry name" value="CHIT_BIND_I_2"/>
    <property type="match status" value="3"/>
</dbReference>
<evidence type="ECO:0000256" key="3">
    <source>
        <dbReference type="ARBA" id="ARBA00022723"/>
    </source>
</evidence>
<feature type="domain" description="Chitin-binding type-1" evidence="11">
    <location>
        <begin position="408"/>
        <end position="455"/>
    </location>
</feature>
<evidence type="ECO:0000313" key="14">
    <source>
        <dbReference type="Proteomes" id="UP000654918"/>
    </source>
</evidence>
<organism evidence="13 14">
    <name type="scientific">Colletotrichum plurivorum</name>
    <dbReference type="NCBI Taxonomy" id="2175906"/>
    <lineage>
        <taxon>Eukaryota</taxon>
        <taxon>Fungi</taxon>
        <taxon>Dikarya</taxon>
        <taxon>Ascomycota</taxon>
        <taxon>Pezizomycotina</taxon>
        <taxon>Sordariomycetes</taxon>
        <taxon>Hypocreomycetidae</taxon>
        <taxon>Glomerellales</taxon>
        <taxon>Glomerellaceae</taxon>
        <taxon>Colletotrichum</taxon>
        <taxon>Colletotrichum orchidearum species complex</taxon>
    </lineage>
</organism>
<comment type="caution">
    <text evidence="13">The sequence shown here is derived from an EMBL/GenBank/DDBJ whole genome shotgun (WGS) entry which is preliminary data.</text>
</comment>
<keyword evidence="3" id="KW-0479">Metal-binding</keyword>
<dbReference type="Gene3D" id="3.20.20.370">
    <property type="entry name" value="Glycoside hydrolase/deacetylase"/>
    <property type="match status" value="1"/>
</dbReference>
<keyword evidence="2 8" id="KW-0147">Chitin-binding</keyword>
<proteinExistence type="predicted"/>
<evidence type="ECO:0000256" key="8">
    <source>
        <dbReference type="PROSITE-ProRule" id="PRU00261"/>
    </source>
</evidence>
<evidence type="ECO:0000259" key="12">
    <source>
        <dbReference type="PROSITE" id="PS51677"/>
    </source>
</evidence>
<evidence type="ECO:0000256" key="2">
    <source>
        <dbReference type="ARBA" id="ARBA00022669"/>
    </source>
</evidence>
<feature type="disulfide bond" evidence="8">
    <location>
        <begin position="72"/>
        <end position="87"/>
    </location>
</feature>